<evidence type="ECO:0000313" key="1">
    <source>
        <dbReference type="EMBL" id="CCH48349.1"/>
    </source>
</evidence>
<gene>
    <name evidence="1" type="ordered locus">BN4_11112</name>
</gene>
<accession>M1WPG6</accession>
<dbReference type="AlphaFoldDB" id="M1WPG6"/>
<reference evidence="1 2" key="1">
    <citation type="journal article" date="2013" name="PLoS ONE">
        <title>The first genomic and proteomic characterization of a deep-sea sulfate reducer: insights into the piezophilic lifestyle of Desulfovibrio piezophilus.</title>
        <authorList>
            <person name="Pradel N."/>
            <person name="Ji B."/>
            <person name="Gimenez G."/>
            <person name="Talla E."/>
            <person name="Lenoble P."/>
            <person name="Garel M."/>
            <person name="Tamburini C."/>
            <person name="Fourquet P."/>
            <person name="Lebrun R."/>
            <person name="Bertin P."/>
            <person name="Denis Y."/>
            <person name="Pophillat M."/>
            <person name="Barbe V."/>
            <person name="Ollivier B."/>
            <person name="Dolla A."/>
        </authorList>
    </citation>
    <scope>NUCLEOTIDE SEQUENCE [LARGE SCALE GENOMIC DNA]</scope>
    <source>
        <strain evidence="2">DSM 10523 / SB164P1</strain>
    </source>
</reference>
<dbReference type="HOGENOM" id="CLU_2000235_0_0_7"/>
<proteinExistence type="predicted"/>
<name>M1WPG6_PSEP2</name>
<evidence type="ECO:0000313" key="2">
    <source>
        <dbReference type="Proteomes" id="UP000011724"/>
    </source>
</evidence>
<dbReference type="EMBL" id="FO203427">
    <property type="protein sequence ID" value="CCH48349.1"/>
    <property type="molecule type" value="Genomic_DNA"/>
</dbReference>
<reference evidence="2" key="2">
    <citation type="journal article" date="2013" name="Stand. Genomic Sci.">
        <title>Complete genome sequence of Desulfocapsa sulfexigens, a marine deltaproteobacterium specialized in disproportionating inorganic sulfur compounds.</title>
        <authorList>
            <person name="Finster K.W."/>
            <person name="Kjeldsen K.U."/>
            <person name="Kube M."/>
            <person name="Reinhardt R."/>
            <person name="Mussmann M."/>
            <person name="Amann R."/>
            <person name="Schreiber L."/>
        </authorList>
    </citation>
    <scope>NUCLEOTIDE SEQUENCE [LARGE SCALE GENOMIC DNA]</scope>
    <source>
        <strain evidence="2">DSM 10523 / SB164P1</strain>
    </source>
</reference>
<keyword evidence="2" id="KW-1185">Reference proteome</keyword>
<protein>
    <submittedName>
        <fullName evidence="1">Uncharacterized protein</fullName>
    </submittedName>
</protein>
<dbReference type="STRING" id="1322246.BN4_11112"/>
<sequence>MAAAQMAKTRTFDQARQAFIDKVSKLRTDISPHYPSFVLKQILEILRSTHRPFSEQKIVEIYKTYDLGIKNFHCLTPTERANTRRRIARWIDLVPPGDLACEIALSISLLCERRMLRKIRSDKK</sequence>
<organism evidence="1 2">
    <name type="scientific">Pseudodesulfovibrio piezophilus (strain DSM 21447 / JCM 15486 / C1TLV30)</name>
    <name type="common">Desulfovibrio piezophilus</name>
    <dbReference type="NCBI Taxonomy" id="1322246"/>
    <lineage>
        <taxon>Bacteria</taxon>
        <taxon>Pseudomonadati</taxon>
        <taxon>Thermodesulfobacteriota</taxon>
        <taxon>Desulfovibrionia</taxon>
        <taxon>Desulfovibrionales</taxon>
        <taxon>Desulfovibrionaceae</taxon>
    </lineage>
</organism>
<dbReference type="KEGG" id="dpi:BN4_11112"/>
<dbReference type="Proteomes" id="UP000011724">
    <property type="component" value="Chromosome"/>
</dbReference>